<comment type="similarity">
    <text evidence="3 7">Belongs to the class-III pyridoxal-phosphate-dependent aminotransferase family. HemL subfamily.</text>
</comment>
<evidence type="ECO:0000256" key="5">
    <source>
        <dbReference type="ARBA" id="ARBA00023235"/>
    </source>
</evidence>
<dbReference type="PANTHER" id="PTHR43713">
    <property type="entry name" value="GLUTAMATE-1-SEMIALDEHYDE 2,1-AMINOMUTASE"/>
    <property type="match status" value="1"/>
</dbReference>
<evidence type="ECO:0000313" key="9">
    <source>
        <dbReference type="Proteomes" id="UP001499909"/>
    </source>
</evidence>
<evidence type="ECO:0000256" key="3">
    <source>
        <dbReference type="ARBA" id="ARBA00008981"/>
    </source>
</evidence>
<dbReference type="Gene3D" id="3.40.640.10">
    <property type="entry name" value="Type I PLP-dependent aspartate aminotransferase-like (Major domain)"/>
    <property type="match status" value="1"/>
</dbReference>
<dbReference type="SUPFAM" id="SSF53383">
    <property type="entry name" value="PLP-dependent transferases"/>
    <property type="match status" value="1"/>
</dbReference>
<protein>
    <recommendedName>
        <fullName evidence="7">Glutamate-1-semialdehyde 2,1-aminomutase</fullName>
        <shortName evidence="7">GSA</shortName>
        <ecNumber evidence="7">5.4.3.8</ecNumber>
    </recommendedName>
    <alternativeName>
        <fullName evidence="7">Glutamate-1-semialdehyde aminotransferase</fullName>
        <shortName evidence="7">GSA-AT</shortName>
    </alternativeName>
</protein>
<evidence type="ECO:0000256" key="7">
    <source>
        <dbReference type="HAMAP-Rule" id="MF_00375"/>
    </source>
</evidence>
<keyword evidence="4 7" id="KW-0663">Pyridoxal phosphate</keyword>
<keyword evidence="9" id="KW-1185">Reference proteome</keyword>
<proteinExistence type="inferred from homology"/>
<keyword evidence="5 7" id="KW-0413">Isomerase</keyword>
<comment type="pathway">
    <text evidence="2">Porphyrin-containing compound metabolism; protoporphyrin-IX biosynthesis; 5-aminolevulinate from L-glutamyl-tRNA(Glu): step 2/2.</text>
</comment>
<dbReference type="InterPro" id="IPR005814">
    <property type="entry name" value="Aminotrans_3"/>
</dbReference>
<dbReference type="RefSeq" id="WP_345112130.1">
    <property type="nucleotide sequence ID" value="NZ_BAABDH010000021.1"/>
</dbReference>
<dbReference type="CDD" id="cd00610">
    <property type="entry name" value="OAT_like"/>
    <property type="match status" value="1"/>
</dbReference>
<dbReference type="NCBIfam" id="NF000818">
    <property type="entry name" value="PRK00062.1"/>
    <property type="match status" value="1"/>
</dbReference>
<dbReference type="NCBIfam" id="TIGR00713">
    <property type="entry name" value="hemL"/>
    <property type="match status" value="1"/>
</dbReference>
<reference evidence="9" key="1">
    <citation type="journal article" date="2019" name="Int. J. Syst. Evol. Microbiol.">
        <title>The Global Catalogue of Microorganisms (GCM) 10K type strain sequencing project: providing services to taxonomists for standard genome sequencing and annotation.</title>
        <authorList>
            <consortium name="The Broad Institute Genomics Platform"/>
            <consortium name="The Broad Institute Genome Sequencing Center for Infectious Disease"/>
            <person name="Wu L."/>
            <person name="Ma J."/>
        </authorList>
    </citation>
    <scope>NUCLEOTIDE SEQUENCE [LARGE SCALE GENOMIC DNA]</scope>
    <source>
        <strain evidence="9">JCM 17214</strain>
    </source>
</reference>
<sequence>MSAVSPELLFPTSDALFTRAKNHIPGGVNSPVRAFRAVGGHPIFMQSAKGAWLTDVDGNRYLDFINSWGPMILGHAPDMVLEAVQAAIPASLSFGAPTRREVEMAELIKKMVPSIEKVRLVNSGTEATMSAIRVARGYTGRDKILKFEGCYHGHGDSFLIAAGSGALTLGTPDSPGVTEGVARDTITVPYNDLEATRQAVEANQSQIAALILEPVVGNMGLVAPAEGYLQGLRELCTAHGIVLIFDEVMTGFRLARGGAQELFGITPDMTTLGKIIGGGMPVGAYGGRQDIMDCVAPAGKVYQAGTLSGNPIATAAGIAQLTYLQEHPELYDELNRITTRIADGTRQIAAELRLHYTVNQVGSMFSVFFTSQPVVNLEDAKTSDTEAFGRYFRAMLHRGIYLAPAQYEALFVSTAITDELADVYLTACRESMREAHGL</sequence>
<gene>
    <name evidence="7 8" type="primary">hemL</name>
    <name evidence="8" type="ORF">GCM10022406_14570</name>
</gene>
<dbReference type="EC" id="5.4.3.8" evidence="7"/>
<comment type="cofactor">
    <cofactor evidence="1 7">
        <name>pyridoxal 5'-phosphate</name>
        <dbReference type="ChEBI" id="CHEBI:597326"/>
    </cofactor>
</comment>
<keyword evidence="6 7" id="KW-0627">Porphyrin biosynthesis</keyword>
<dbReference type="Pfam" id="PF00202">
    <property type="entry name" value="Aminotran_3"/>
    <property type="match status" value="1"/>
</dbReference>
<dbReference type="InterPro" id="IPR015424">
    <property type="entry name" value="PyrdxlP-dep_Trfase"/>
</dbReference>
<dbReference type="InterPro" id="IPR015421">
    <property type="entry name" value="PyrdxlP-dep_Trfase_major"/>
</dbReference>
<evidence type="ECO:0000256" key="1">
    <source>
        <dbReference type="ARBA" id="ARBA00001933"/>
    </source>
</evidence>
<dbReference type="Proteomes" id="UP001499909">
    <property type="component" value="Unassembled WGS sequence"/>
</dbReference>
<dbReference type="HAMAP" id="MF_00375">
    <property type="entry name" value="HemL_aminotrans_3"/>
    <property type="match status" value="1"/>
</dbReference>
<feature type="modified residue" description="N6-(pyridoxal phosphate)lysine" evidence="7">
    <location>
        <position position="274"/>
    </location>
</feature>
<accession>A0ABP7MU40</accession>
<evidence type="ECO:0000256" key="6">
    <source>
        <dbReference type="ARBA" id="ARBA00023244"/>
    </source>
</evidence>
<comment type="subcellular location">
    <subcellularLocation>
        <location evidence="7">Cytoplasm</location>
    </subcellularLocation>
</comment>
<evidence type="ECO:0000256" key="2">
    <source>
        <dbReference type="ARBA" id="ARBA00004819"/>
    </source>
</evidence>
<keyword evidence="7" id="KW-0963">Cytoplasm</keyword>
<comment type="caution">
    <text evidence="8">The sequence shown here is derived from an EMBL/GenBank/DDBJ whole genome shotgun (WGS) entry which is preliminary data.</text>
</comment>
<dbReference type="InterPro" id="IPR049704">
    <property type="entry name" value="Aminotrans_3_PPA_site"/>
</dbReference>
<comment type="subunit">
    <text evidence="7">Homodimer.</text>
</comment>
<dbReference type="EMBL" id="BAABDH010000021">
    <property type="protein sequence ID" value="GAA3930291.1"/>
    <property type="molecule type" value="Genomic_DNA"/>
</dbReference>
<evidence type="ECO:0000313" key="8">
    <source>
        <dbReference type="EMBL" id="GAA3930291.1"/>
    </source>
</evidence>
<organism evidence="8 9">
    <name type="scientific">Hymenobacter algoricola</name>
    <dbReference type="NCBI Taxonomy" id="486267"/>
    <lineage>
        <taxon>Bacteria</taxon>
        <taxon>Pseudomonadati</taxon>
        <taxon>Bacteroidota</taxon>
        <taxon>Cytophagia</taxon>
        <taxon>Cytophagales</taxon>
        <taxon>Hymenobacteraceae</taxon>
        <taxon>Hymenobacter</taxon>
    </lineage>
</organism>
<dbReference type="PROSITE" id="PS00600">
    <property type="entry name" value="AA_TRANSFER_CLASS_3"/>
    <property type="match status" value="1"/>
</dbReference>
<dbReference type="Gene3D" id="3.90.1150.10">
    <property type="entry name" value="Aspartate Aminotransferase, domain 1"/>
    <property type="match status" value="1"/>
</dbReference>
<dbReference type="InterPro" id="IPR004639">
    <property type="entry name" value="4pyrrol_synth_GluAld_NH2Trfase"/>
</dbReference>
<comment type="catalytic activity">
    <reaction evidence="7">
        <text>(S)-4-amino-5-oxopentanoate = 5-aminolevulinate</text>
        <dbReference type="Rhea" id="RHEA:14265"/>
        <dbReference type="ChEBI" id="CHEBI:57501"/>
        <dbReference type="ChEBI" id="CHEBI:356416"/>
        <dbReference type="EC" id="5.4.3.8"/>
    </reaction>
</comment>
<dbReference type="PANTHER" id="PTHR43713:SF3">
    <property type="entry name" value="GLUTAMATE-1-SEMIALDEHYDE 2,1-AMINOMUTASE 1, CHLOROPLASTIC-RELATED"/>
    <property type="match status" value="1"/>
</dbReference>
<dbReference type="InterPro" id="IPR015422">
    <property type="entry name" value="PyrdxlP-dep_Trfase_small"/>
</dbReference>
<evidence type="ECO:0000256" key="4">
    <source>
        <dbReference type="ARBA" id="ARBA00022898"/>
    </source>
</evidence>
<name>A0ABP7MU40_9BACT</name>